<keyword evidence="2" id="KW-0472">Membrane</keyword>
<dbReference type="OMA" id="YFNLGNC"/>
<organism evidence="5 6">
    <name type="scientific">Tannerella forsythia</name>
    <name type="common">Bacteroides forsythus</name>
    <dbReference type="NCBI Taxonomy" id="28112"/>
    <lineage>
        <taxon>Bacteria</taxon>
        <taxon>Pseudomonadati</taxon>
        <taxon>Bacteroidota</taxon>
        <taxon>Bacteroidia</taxon>
        <taxon>Bacteroidales</taxon>
        <taxon>Tannerellaceae</taxon>
        <taxon>Tannerella</taxon>
    </lineage>
</organism>
<dbReference type="PROSITE" id="PS50293">
    <property type="entry name" value="TPR_REGION"/>
    <property type="match status" value="1"/>
</dbReference>
<feature type="repeat" description="TPR" evidence="1">
    <location>
        <begin position="59"/>
        <end position="92"/>
    </location>
</feature>
<dbReference type="Gene3D" id="2.30.30.40">
    <property type="entry name" value="SH3 Domains"/>
    <property type="match status" value="1"/>
</dbReference>
<feature type="transmembrane region" description="Helical" evidence="2">
    <location>
        <begin position="163"/>
        <end position="183"/>
    </location>
</feature>
<feature type="transmembrane region" description="Helical" evidence="2">
    <location>
        <begin position="133"/>
        <end position="154"/>
    </location>
</feature>
<keyword evidence="1" id="KW-0802">TPR repeat</keyword>
<feature type="domain" description="SH3b" evidence="3">
    <location>
        <begin position="192"/>
        <end position="254"/>
    </location>
</feature>
<name>A0A1D3UVQ1_TANFO</name>
<dbReference type="PROSITE" id="PS50005">
    <property type="entry name" value="TPR"/>
    <property type="match status" value="1"/>
</dbReference>
<gene>
    <name evidence="4" type="ORF">CLI86_03040</name>
    <name evidence="5" type="ORF">TFUB20_02357</name>
</gene>
<dbReference type="SMART" id="SM00028">
    <property type="entry name" value="TPR"/>
    <property type="match status" value="2"/>
</dbReference>
<keyword evidence="2" id="KW-0812">Transmembrane</keyword>
<dbReference type="InterPro" id="IPR019734">
    <property type="entry name" value="TPR_rpt"/>
</dbReference>
<evidence type="ECO:0000313" key="6">
    <source>
        <dbReference type="Proteomes" id="UP000182057"/>
    </source>
</evidence>
<evidence type="ECO:0000259" key="3">
    <source>
        <dbReference type="PROSITE" id="PS51781"/>
    </source>
</evidence>
<dbReference type="AlphaFoldDB" id="A0A1D3UVQ1"/>
<keyword evidence="2" id="KW-1133">Transmembrane helix</keyword>
<evidence type="ECO:0000256" key="1">
    <source>
        <dbReference type="PROSITE-ProRule" id="PRU00339"/>
    </source>
</evidence>
<proteinExistence type="predicted"/>
<dbReference type="SUPFAM" id="SSF48452">
    <property type="entry name" value="TPR-like"/>
    <property type="match status" value="1"/>
</dbReference>
<dbReference type="EMBL" id="FMMM01000078">
    <property type="protein sequence ID" value="SCQ24195.1"/>
    <property type="molecule type" value="Genomic_DNA"/>
</dbReference>
<dbReference type="InterPro" id="IPR011990">
    <property type="entry name" value="TPR-like_helical_dom_sf"/>
</dbReference>
<reference evidence="5 6" key="1">
    <citation type="submission" date="2016-09" db="EMBL/GenBank/DDBJ databases">
        <authorList>
            <person name="Capua I."/>
            <person name="De Benedictis P."/>
            <person name="Joannis T."/>
            <person name="Lombin L.H."/>
            <person name="Cattoli G."/>
        </authorList>
    </citation>
    <scope>NUCLEOTIDE SEQUENCE [LARGE SCALE GENOMIC DNA]</scope>
    <source>
        <strain evidence="5 6">UB20</strain>
    </source>
</reference>
<evidence type="ECO:0000313" key="7">
    <source>
        <dbReference type="Proteomes" id="UP000219259"/>
    </source>
</evidence>
<dbReference type="Pfam" id="PF08239">
    <property type="entry name" value="SH3_3"/>
    <property type="match status" value="1"/>
</dbReference>
<dbReference type="GeneID" id="34759671"/>
<dbReference type="InterPro" id="IPR003646">
    <property type="entry name" value="SH3-like_bac-type"/>
</dbReference>
<evidence type="ECO:0000313" key="4">
    <source>
        <dbReference type="EMBL" id="PDP44661.1"/>
    </source>
</evidence>
<protein>
    <submittedName>
        <fullName evidence="5">Tetratricopeptide repeat protein</fullName>
    </submittedName>
</protein>
<dbReference type="PROSITE" id="PS51781">
    <property type="entry name" value="SH3B"/>
    <property type="match status" value="1"/>
</dbReference>
<dbReference type="RefSeq" id="WP_014225992.1">
    <property type="nucleotide sequence ID" value="NZ_CAJPTF010000032.1"/>
</dbReference>
<evidence type="ECO:0000256" key="2">
    <source>
        <dbReference type="SAM" id="Phobius"/>
    </source>
</evidence>
<sequence length="254" mass="29299">MMKVIYRILCWGWIHLMCGISLTAQESAFKEAEVAYKQENYARAIELYEALLKNSGDSYEIYYNLGNAYYKTNKIAPAILNYERALLLNPGDGDIRFNLAMSRLRTTDKIEPVGEFFWVKWFRTVRNVLNVDVWASVGIVCFVLFIGCLTLFLFSKWMRLKKIGFYTGIFLLVLVVFANVFAWSQKKALITRDVAIIFAPTITIKSSPDVSGTDLFVLHEGTKVQIKSTLGEWYEIRLEDGKEGWIPQKELERI</sequence>
<dbReference type="Proteomes" id="UP000219259">
    <property type="component" value="Unassembled WGS sequence"/>
</dbReference>
<dbReference type="EMBL" id="NSLJ01000005">
    <property type="protein sequence ID" value="PDP44661.1"/>
    <property type="molecule type" value="Genomic_DNA"/>
</dbReference>
<accession>A0A1D3UVQ1</accession>
<evidence type="ECO:0000313" key="5">
    <source>
        <dbReference type="EMBL" id="SCQ24195.1"/>
    </source>
</evidence>
<dbReference type="Pfam" id="PF13432">
    <property type="entry name" value="TPR_16"/>
    <property type="match status" value="1"/>
</dbReference>
<reference evidence="4 7" key="2">
    <citation type="submission" date="2017-09" db="EMBL/GenBank/DDBJ databases">
        <title>Phase variable restriction modification systems are present in the genome sequences of periodontal pathogens Prevotella intermedia, Tannerella forsythia and Porphyromonas gingivalis.</title>
        <authorList>
            <person name="Haigh R.D."/>
            <person name="Crawford L."/>
            <person name="Ralph J."/>
            <person name="Wanford J."/>
            <person name="Vartoukian S.R."/>
            <person name="Hijazib K."/>
            <person name="Wade W."/>
            <person name="Oggioni M.R."/>
        </authorList>
    </citation>
    <scope>NUCLEOTIDE SEQUENCE [LARGE SCALE GENOMIC DNA]</scope>
    <source>
        <strain evidence="4 7">WW11663</strain>
    </source>
</reference>
<dbReference type="Proteomes" id="UP000182057">
    <property type="component" value="Unassembled WGS sequence"/>
</dbReference>
<dbReference type="Gene3D" id="1.25.40.10">
    <property type="entry name" value="Tetratricopeptide repeat domain"/>
    <property type="match status" value="1"/>
</dbReference>